<keyword evidence="2" id="KW-1185">Reference proteome</keyword>
<proteinExistence type="predicted"/>
<protein>
    <submittedName>
        <fullName evidence="1">PH domain-containing protein</fullName>
    </submittedName>
</protein>
<evidence type="ECO:0000313" key="1">
    <source>
        <dbReference type="EMBL" id="TXC67519.1"/>
    </source>
</evidence>
<evidence type="ECO:0000313" key="2">
    <source>
        <dbReference type="Proteomes" id="UP000321832"/>
    </source>
</evidence>
<dbReference type="InterPro" id="IPR054839">
    <property type="entry name" value="puhB_PGC"/>
</dbReference>
<dbReference type="EMBL" id="VOPW01000001">
    <property type="protein sequence ID" value="TXC67519.1"/>
    <property type="molecule type" value="Genomic_DNA"/>
</dbReference>
<name>A0A5C6U400_9BURK</name>
<reference evidence="1 2" key="1">
    <citation type="submission" date="2019-08" db="EMBL/GenBank/DDBJ databases">
        <authorList>
            <person name="Khan S.A."/>
            <person name="Jeon C.O."/>
            <person name="Jeong S.E."/>
        </authorList>
    </citation>
    <scope>NUCLEOTIDE SEQUENCE [LARGE SCALE GENOMIC DNA]</scope>
    <source>
        <strain evidence="2">IMCC1728</strain>
    </source>
</reference>
<accession>A0A5C6U400</accession>
<dbReference type="NCBIfam" id="NF040894">
    <property type="entry name" value="puhB_PGC"/>
    <property type="match status" value="1"/>
</dbReference>
<dbReference type="AlphaFoldDB" id="A0A5C6U400"/>
<sequence>MEHEDEPVYGLPEVPPAGEHVIWQGSPDWKALAIRAFHVRKLVVYFALMLVLRATVTLADGGTALQALRDVALLMPLPLTGWRWCWRWLRLSARSTVYTLTNRRVVMRIGIVLTLSFNLPFRCIAAADMARAAARHRRHRAGLAGQDRIAYLQLWPHARPWHLRKPQPMLRCVPEPDAVAQLLAAQWSQLNGMAAPAGAAAAQPPAASPLPETALAAH</sequence>
<comment type="caution">
    <text evidence="1">The sequence shown here is derived from an EMBL/GenBank/DDBJ whole genome shotgun (WGS) entry which is preliminary data.</text>
</comment>
<organism evidence="1 2">
    <name type="scientific">Piscinibacter aquaticus</name>
    <dbReference type="NCBI Taxonomy" id="392597"/>
    <lineage>
        <taxon>Bacteria</taxon>
        <taxon>Pseudomonadati</taxon>
        <taxon>Pseudomonadota</taxon>
        <taxon>Betaproteobacteria</taxon>
        <taxon>Burkholderiales</taxon>
        <taxon>Sphaerotilaceae</taxon>
        <taxon>Piscinibacter</taxon>
    </lineage>
</organism>
<gene>
    <name evidence="1" type="ORF">FSC37_12510</name>
</gene>
<dbReference type="Proteomes" id="UP000321832">
    <property type="component" value="Unassembled WGS sequence"/>
</dbReference>